<dbReference type="InterPro" id="IPR036439">
    <property type="entry name" value="Dockerin_dom_sf"/>
</dbReference>
<evidence type="ECO:0000313" key="4">
    <source>
        <dbReference type="Proteomes" id="UP000315750"/>
    </source>
</evidence>
<protein>
    <recommendedName>
        <fullName evidence="2">Glycosyl hydrolase-like 10 domain-containing protein</fullName>
    </recommendedName>
</protein>
<keyword evidence="1" id="KW-0732">Signal</keyword>
<dbReference type="Gene3D" id="3.20.20.80">
    <property type="entry name" value="Glycosidases"/>
    <property type="match status" value="1"/>
</dbReference>
<name>A0A518AS60_9BACT</name>
<dbReference type="OrthoDB" id="9794671at2"/>
<dbReference type="SUPFAM" id="SSF51445">
    <property type="entry name" value="(Trans)glycosidases"/>
    <property type="match status" value="1"/>
</dbReference>
<gene>
    <name evidence="3" type="ORF">Pan181_37750</name>
</gene>
<dbReference type="AlphaFoldDB" id="A0A518AS60"/>
<sequence>MIEKVVDQLVRVLSSDRVRGILQQSMPLGFLLLLPAFNARAEFSDFRGLWVSRYEYSMSDPSSVEQIMANAASAGFTDVMFQVRGQSDAYYNSSFEPRSERLTGRWDPLDTAVTAAHSNGLKLHAWVNTMPLWRGSSLPDSSNHPYYNTDPSFRRQDIDGNYESPTDGTAYPTNGEYASVNPILPEVHDHINNVITDIASNYEVDGVHLDYIRWIGSQTFDTLPHDAESHQLFLDSSGLDAGNSRNSSTYRNFIKDRITDLVGSLKTSIDSVETNTGRSIDLSAAVWRDPDVAESDRLQDYRTWMENELLDIVMPMIYLTESNDHLFLPNLLNTLDINSNTRVAPGLGVYLHDDSSGGVPLTISQLQRLYDNGADGASMFSYSSLFGSDPLASERRTAISVFYDSLIPESPTSLSPNTTILVDFELDEGTFDASPTLSGSTTGVNSATADRTDAEAHLGQYSQQLVIDGAGSQNWFVRHLSGVGSPAANTPIPTEGFFGFWLKTDAPGLTVAPVFDDPGTGERGVEQAILSDGEWHLYEWDLSDEEQWTGWVGGDGTIDGTTATLDSIQFFGTGDAVIYLDTIAFNPFGSLVIPAIEGDYNGDGLVNLADYDVWKESFGSATDLRADGNGDSVVNLADYVVWRDRADDGTTAIAGANVPEPQSLALATLLITLVAIARQSHSDHSVTK</sequence>
<proteinExistence type="predicted"/>
<organism evidence="3 4">
    <name type="scientific">Aeoliella mucimassa</name>
    <dbReference type="NCBI Taxonomy" id="2527972"/>
    <lineage>
        <taxon>Bacteria</taxon>
        <taxon>Pseudomonadati</taxon>
        <taxon>Planctomycetota</taxon>
        <taxon>Planctomycetia</taxon>
        <taxon>Pirellulales</taxon>
        <taxon>Lacipirellulaceae</taxon>
        <taxon>Aeoliella</taxon>
    </lineage>
</organism>
<dbReference type="Proteomes" id="UP000315750">
    <property type="component" value="Chromosome"/>
</dbReference>
<reference evidence="3 4" key="1">
    <citation type="submission" date="2019-02" db="EMBL/GenBank/DDBJ databases">
        <title>Deep-cultivation of Planctomycetes and their phenomic and genomic characterization uncovers novel biology.</title>
        <authorList>
            <person name="Wiegand S."/>
            <person name="Jogler M."/>
            <person name="Boedeker C."/>
            <person name="Pinto D."/>
            <person name="Vollmers J."/>
            <person name="Rivas-Marin E."/>
            <person name="Kohn T."/>
            <person name="Peeters S.H."/>
            <person name="Heuer A."/>
            <person name="Rast P."/>
            <person name="Oberbeckmann S."/>
            <person name="Bunk B."/>
            <person name="Jeske O."/>
            <person name="Meyerdierks A."/>
            <person name="Storesund J.E."/>
            <person name="Kallscheuer N."/>
            <person name="Luecker S."/>
            <person name="Lage O.M."/>
            <person name="Pohl T."/>
            <person name="Merkel B.J."/>
            <person name="Hornburger P."/>
            <person name="Mueller R.-W."/>
            <person name="Bruemmer F."/>
            <person name="Labrenz M."/>
            <person name="Spormann A.M."/>
            <person name="Op den Camp H."/>
            <person name="Overmann J."/>
            <person name="Amann R."/>
            <person name="Jetten M.S.M."/>
            <person name="Mascher T."/>
            <person name="Medema M.H."/>
            <person name="Devos D.P."/>
            <person name="Kaster A.-K."/>
            <person name="Ovreas L."/>
            <person name="Rohde M."/>
            <person name="Galperin M.Y."/>
            <person name="Jogler C."/>
        </authorList>
    </citation>
    <scope>NUCLEOTIDE SEQUENCE [LARGE SCALE GENOMIC DNA]</scope>
    <source>
        <strain evidence="3 4">Pan181</strain>
    </source>
</reference>
<keyword evidence="4" id="KW-1185">Reference proteome</keyword>
<dbReference type="PANTHER" id="PTHR43405:SF1">
    <property type="entry name" value="GLYCOSYL HYDROLASE DIGH"/>
    <property type="match status" value="1"/>
</dbReference>
<dbReference type="SUPFAM" id="SSF63446">
    <property type="entry name" value="Type I dockerin domain"/>
    <property type="match status" value="1"/>
</dbReference>
<dbReference type="InterPro" id="IPR017853">
    <property type="entry name" value="GH"/>
</dbReference>
<dbReference type="KEGG" id="amuc:Pan181_37750"/>
<dbReference type="Gene3D" id="1.10.1330.10">
    <property type="entry name" value="Dockerin domain"/>
    <property type="match status" value="1"/>
</dbReference>
<evidence type="ECO:0000259" key="2">
    <source>
        <dbReference type="Pfam" id="PF02638"/>
    </source>
</evidence>
<dbReference type="PANTHER" id="PTHR43405">
    <property type="entry name" value="GLYCOSYL HYDROLASE DIGH"/>
    <property type="match status" value="1"/>
</dbReference>
<feature type="domain" description="Glycosyl hydrolase-like 10" evidence="2">
    <location>
        <begin position="46"/>
        <end position="320"/>
    </location>
</feature>
<dbReference type="GO" id="GO:0000272">
    <property type="term" value="P:polysaccharide catabolic process"/>
    <property type="evidence" value="ECO:0007669"/>
    <property type="project" value="InterPro"/>
</dbReference>
<dbReference type="Pfam" id="PF02638">
    <property type="entry name" value="GHL10"/>
    <property type="match status" value="1"/>
</dbReference>
<accession>A0A518AS60</accession>
<dbReference type="InterPro" id="IPR003790">
    <property type="entry name" value="GHL10"/>
</dbReference>
<evidence type="ECO:0000313" key="3">
    <source>
        <dbReference type="EMBL" id="QDU57557.1"/>
    </source>
</evidence>
<evidence type="ECO:0000256" key="1">
    <source>
        <dbReference type="ARBA" id="ARBA00022729"/>
    </source>
</evidence>
<dbReference type="EMBL" id="CP036278">
    <property type="protein sequence ID" value="QDU57557.1"/>
    <property type="molecule type" value="Genomic_DNA"/>
</dbReference>
<dbReference type="InterPro" id="IPR052177">
    <property type="entry name" value="Divisome_Glycosyl_Hydrolase"/>
</dbReference>